<evidence type="ECO:0000259" key="1">
    <source>
        <dbReference type="Pfam" id="PF07475"/>
    </source>
</evidence>
<dbReference type="GO" id="GO:0005524">
    <property type="term" value="F:ATP binding"/>
    <property type="evidence" value="ECO:0007669"/>
    <property type="project" value="InterPro"/>
</dbReference>
<reference evidence="2 3" key="1">
    <citation type="submission" date="2020-08" db="EMBL/GenBank/DDBJ databases">
        <title>Genomic Encyclopedia of Type Strains, Phase IV (KMG-IV): sequencing the most valuable type-strain genomes for metagenomic binning, comparative biology and taxonomic classification.</title>
        <authorList>
            <person name="Goeker M."/>
        </authorList>
    </citation>
    <scope>NUCLEOTIDE SEQUENCE [LARGE SCALE GENOMIC DNA]</scope>
    <source>
        <strain evidence="2 3">DSM 28760</strain>
    </source>
</reference>
<dbReference type="Gene3D" id="3.40.50.300">
    <property type="entry name" value="P-loop containing nucleotide triphosphate hydrolases"/>
    <property type="match status" value="1"/>
</dbReference>
<dbReference type="EMBL" id="JACICC010000003">
    <property type="protein sequence ID" value="MBB3809662.1"/>
    <property type="molecule type" value="Genomic_DNA"/>
</dbReference>
<evidence type="ECO:0000313" key="3">
    <source>
        <dbReference type="Proteomes" id="UP000537592"/>
    </source>
</evidence>
<sequence>MMAAGDAVISEGTADTKAVTVHATAVVIGETGVLIRGRSGSGKSTLARQILECGRREGRFARLVCDDRIRLVHCHGRIVAHALPSIAGLLEVRGTGLAKVPFQRAAVIGLVVDSDLTLERMPDSGDRTVDILGVQLPRIAVGGATDASGLIFWLFAQRESEWCDIYGHIMSI</sequence>
<accession>A0A7W6EHB2</accession>
<dbReference type="InterPro" id="IPR027417">
    <property type="entry name" value="P-loop_NTPase"/>
</dbReference>
<comment type="caution">
    <text evidence="2">The sequence shown here is derived from an EMBL/GenBank/DDBJ whole genome shotgun (WGS) entry which is preliminary data.</text>
</comment>
<keyword evidence="3" id="KW-1185">Reference proteome</keyword>
<protein>
    <submittedName>
        <fullName evidence="2">Serine kinase of HPr protein (Carbohydrate metabolism regulator)</fullName>
    </submittedName>
</protein>
<dbReference type="GO" id="GO:0006109">
    <property type="term" value="P:regulation of carbohydrate metabolic process"/>
    <property type="evidence" value="ECO:0007669"/>
    <property type="project" value="InterPro"/>
</dbReference>
<organism evidence="2 3">
    <name type="scientific">Pseudochelatococcus contaminans</name>
    <dbReference type="NCBI Taxonomy" id="1538103"/>
    <lineage>
        <taxon>Bacteria</taxon>
        <taxon>Pseudomonadati</taxon>
        <taxon>Pseudomonadota</taxon>
        <taxon>Alphaproteobacteria</taxon>
        <taxon>Hyphomicrobiales</taxon>
        <taxon>Chelatococcaceae</taxon>
        <taxon>Pseudochelatococcus</taxon>
    </lineage>
</organism>
<dbReference type="Pfam" id="PF07475">
    <property type="entry name" value="Hpr_kinase_C"/>
    <property type="match status" value="1"/>
</dbReference>
<keyword evidence="2" id="KW-0418">Kinase</keyword>
<dbReference type="GO" id="GO:0006355">
    <property type="term" value="P:regulation of DNA-templated transcription"/>
    <property type="evidence" value="ECO:0007669"/>
    <property type="project" value="InterPro"/>
</dbReference>
<dbReference type="AlphaFoldDB" id="A0A7W6EHB2"/>
<dbReference type="RefSeq" id="WP_183751920.1">
    <property type="nucleotide sequence ID" value="NZ_JACICC010000003.1"/>
</dbReference>
<proteinExistence type="predicted"/>
<keyword evidence="2" id="KW-0808">Transferase</keyword>
<feature type="domain" description="HPr kinase/phosphorylase C-terminal" evidence="1">
    <location>
        <begin position="17"/>
        <end position="100"/>
    </location>
</feature>
<evidence type="ECO:0000313" key="2">
    <source>
        <dbReference type="EMBL" id="MBB3809662.1"/>
    </source>
</evidence>
<dbReference type="InterPro" id="IPR011104">
    <property type="entry name" value="Hpr_kin/Pase_C"/>
</dbReference>
<dbReference type="SUPFAM" id="SSF53795">
    <property type="entry name" value="PEP carboxykinase-like"/>
    <property type="match status" value="1"/>
</dbReference>
<gene>
    <name evidence="2" type="ORF">FHS81_001744</name>
</gene>
<name>A0A7W6EHB2_9HYPH</name>
<dbReference type="Proteomes" id="UP000537592">
    <property type="component" value="Unassembled WGS sequence"/>
</dbReference>
<dbReference type="GO" id="GO:0000155">
    <property type="term" value="F:phosphorelay sensor kinase activity"/>
    <property type="evidence" value="ECO:0007669"/>
    <property type="project" value="InterPro"/>
</dbReference>